<gene>
    <name evidence="2" type="ORF">SD72_13970</name>
</gene>
<proteinExistence type="predicted"/>
<dbReference type="AlphaFoldDB" id="A0A0D0IQB2"/>
<feature type="domain" description="DUF6630" evidence="1">
    <location>
        <begin position="14"/>
        <end position="109"/>
    </location>
</feature>
<reference evidence="2 3" key="1">
    <citation type="submission" date="2015-01" db="EMBL/GenBank/DDBJ databases">
        <title>Draft genome sequence of Leucobacter komagatae strain VKM ST2845.</title>
        <authorList>
            <person name="Karlyshev A.V."/>
            <person name="Kudryashova E.B."/>
        </authorList>
    </citation>
    <scope>NUCLEOTIDE SEQUENCE [LARGE SCALE GENOMIC DNA]</scope>
    <source>
        <strain evidence="2 3">VKM ST2845</strain>
    </source>
</reference>
<dbReference type="Proteomes" id="UP000032120">
    <property type="component" value="Unassembled WGS sequence"/>
</dbReference>
<evidence type="ECO:0000313" key="2">
    <source>
        <dbReference type="EMBL" id="KIP51673.1"/>
    </source>
</evidence>
<evidence type="ECO:0000259" key="1">
    <source>
        <dbReference type="Pfam" id="PF20335"/>
    </source>
</evidence>
<name>A0A0D0IQB2_9MICO</name>
<evidence type="ECO:0000313" key="3">
    <source>
        <dbReference type="Proteomes" id="UP000032120"/>
    </source>
</evidence>
<protein>
    <recommendedName>
        <fullName evidence="1">DUF6630 domain-containing protein</fullName>
    </recommendedName>
</protein>
<comment type="caution">
    <text evidence="2">The sequence shown here is derived from an EMBL/GenBank/DDBJ whole genome shotgun (WGS) entry which is preliminary data.</text>
</comment>
<keyword evidence="3" id="KW-1185">Reference proteome</keyword>
<dbReference type="InterPro" id="IPR046582">
    <property type="entry name" value="DUF6630"/>
</dbReference>
<accession>A0A0D0IQB2</accession>
<dbReference type="EMBL" id="JXSQ01000026">
    <property type="protein sequence ID" value="KIP51673.1"/>
    <property type="molecule type" value="Genomic_DNA"/>
</dbReference>
<dbReference type="Pfam" id="PF20335">
    <property type="entry name" value="DUF6630"/>
    <property type="match status" value="1"/>
</dbReference>
<organism evidence="2 3">
    <name type="scientific">Leucobacter komagatae</name>
    <dbReference type="NCBI Taxonomy" id="55969"/>
    <lineage>
        <taxon>Bacteria</taxon>
        <taxon>Bacillati</taxon>
        <taxon>Actinomycetota</taxon>
        <taxon>Actinomycetes</taxon>
        <taxon>Micrococcales</taxon>
        <taxon>Microbacteriaceae</taxon>
        <taxon>Leucobacter</taxon>
    </lineage>
</organism>
<sequence>MFTFWLAGYETPFSYGAYVDWKEAAEEVVARLQGVLGKLGLPIDLGEVLFQGDEDTFDALVLIARFLDERDHALVVIDTESDSYHLYIVPEAAVDRLVGLGASVGFSITIPAT</sequence>